<feature type="compositionally biased region" description="Polar residues" evidence="2">
    <location>
        <begin position="364"/>
        <end position="376"/>
    </location>
</feature>
<dbReference type="InterPro" id="IPR001357">
    <property type="entry name" value="BRCT_dom"/>
</dbReference>
<feature type="region of interest" description="Disordered" evidence="2">
    <location>
        <begin position="46"/>
        <end position="74"/>
    </location>
</feature>
<evidence type="ECO:0000256" key="1">
    <source>
        <dbReference type="SAM" id="Coils"/>
    </source>
</evidence>
<proteinExistence type="predicted"/>
<dbReference type="Gene3D" id="3.40.50.10190">
    <property type="entry name" value="BRCT domain"/>
    <property type="match status" value="1"/>
</dbReference>
<keyword evidence="1" id="KW-0175">Coiled coil</keyword>
<accession>A0A078AYM8</accession>
<gene>
    <name evidence="4" type="primary">Contig2661.g2853</name>
    <name evidence="4" type="ORF">STYLEM_16344</name>
</gene>
<feature type="region of interest" description="Disordered" evidence="2">
    <location>
        <begin position="358"/>
        <end position="393"/>
    </location>
</feature>
<feature type="compositionally biased region" description="Acidic residues" evidence="2">
    <location>
        <begin position="316"/>
        <end position="328"/>
    </location>
</feature>
<name>A0A078AYM8_STYLE</name>
<feature type="compositionally biased region" description="Basic and acidic residues" evidence="2">
    <location>
        <begin position="484"/>
        <end position="503"/>
    </location>
</feature>
<dbReference type="InterPro" id="IPR036420">
    <property type="entry name" value="BRCT_dom_sf"/>
</dbReference>
<feature type="domain" description="BRCT" evidence="3">
    <location>
        <begin position="148"/>
        <end position="171"/>
    </location>
</feature>
<sequence length="776" mass="90887">MLKLKNLLNHRNGNGNPGGIHAIAEEAMTRQLDEALIQQQYRRIQSDYNPNEDGNPDENYMDFDNQSNSTQRRGGKAYDATQLFTENLPVIGRVPILFYIPKCKGAGKLKSLVHQYGGIAIPQIECCAFQISPDTKEDLKSQFGKGFVFSYKWIIESIASQRVLRPENYKIYQIEGKKEVSFSRTKFTIREIMKIFEVVSQNPQRRTKNPVYWNQSIERGYFPGRSVHSINAQWQRFCLYDSLDAAIKQAIRLKMPYCVSFREIPDHQDTVKEIIKQLKNKKNEAYQLEKMRQNFYINADGKNLRALDEQQRSQSEDDDEEDREEDNQEAPRLNQQMLNQQIHNNTDNTKKVQELLRVKDEPKSTISNKASTSNNLLGKRTRVPEMSFNPSEDTEIQLRKKYWVNNIVDNPVEQQPQKNVQVQQKIDTYTKKQIHEQAKLKESQNQNNSEENNDDEDDDNTSIFGLGIEKFALQNKKKYQQQKIETKESDSQEDQIIRSESHSQSKSSQDNQRYRDEITNQLLKEVKTEPGSSYLKNEISQNNQLIQQNLELLKQNKKKNTNLLSNGQRKSLSYRYSEIDFNKQLSHVQDQKTSSFQRRNPHNFLSEEEYNPQVYTLDYKEKLEQDCQLIRVVLQRYDEEGGFQYKRSVINKPFQVIQNAKECLKKNKQGVLENSLDEFIGDTNLVPQLNRLLHLHKKYGSKLNKTIDDLQKDLFSVNDDVRALEMMLRGEKVTIWTEIEDHMLRKYGDVSSTEFQLLIKIKGPEEVQKRRNFLGI</sequence>
<feature type="region of interest" description="Disordered" evidence="2">
    <location>
        <begin position="302"/>
        <end position="333"/>
    </location>
</feature>
<feature type="compositionally biased region" description="Basic and acidic residues" evidence="2">
    <location>
        <begin position="302"/>
        <end position="315"/>
    </location>
</feature>
<evidence type="ECO:0000259" key="3">
    <source>
        <dbReference type="PROSITE" id="PS50172"/>
    </source>
</evidence>
<dbReference type="Proteomes" id="UP000039865">
    <property type="component" value="Unassembled WGS sequence"/>
</dbReference>
<keyword evidence="5" id="KW-1185">Reference proteome</keyword>
<reference evidence="4 5" key="1">
    <citation type="submission" date="2014-06" db="EMBL/GenBank/DDBJ databases">
        <authorList>
            <person name="Swart Estienne"/>
        </authorList>
    </citation>
    <scope>NUCLEOTIDE SEQUENCE [LARGE SCALE GENOMIC DNA]</scope>
    <source>
        <strain evidence="4 5">130c</strain>
    </source>
</reference>
<evidence type="ECO:0000313" key="5">
    <source>
        <dbReference type="Proteomes" id="UP000039865"/>
    </source>
</evidence>
<feature type="compositionally biased region" description="Acidic residues" evidence="2">
    <location>
        <begin position="451"/>
        <end position="460"/>
    </location>
</feature>
<feature type="region of interest" description="Disordered" evidence="2">
    <location>
        <begin position="482"/>
        <end position="513"/>
    </location>
</feature>
<dbReference type="PROSITE" id="PS50172">
    <property type="entry name" value="BRCT"/>
    <property type="match status" value="1"/>
</dbReference>
<evidence type="ECO:0000256" key="2">
    <source>
        <dbReference type="SAM" id="MobiDB-lite"/>
    </source>
</evidence>
<evidence type="ECO:0000313" key="4">
    <source>
        <dbReference type="EMBL" id="CDW87241.1"/>
    </source>
</evidence>
<dbReference type="AlphaFoldDB" id="A0A078AYM8"/>
<feature type="region of interest" description="Disordered" evidence="2">
    <location>
        <begin position="435"/>
        <end position="462"/>
    </location>
</feature>
<organism evidence="4 5">
    <name type="scientific">Stylonychia lemnae</name>
    <name type="common">Ciliate</name>
    <dbReference type="NCBI Taxonomy" id="5949"/>
    <lineage>
        <taxon>Eukaryota</taxon>
        <taxon>Sar</taxon>
        <taxon>Alveolata</taxon>
        <taxon>Ciliophora</taxon>
        <taxon>Intramacronucleata</taxon>
        <taxon>Spirotrichea</taxon>
        <taxon>Stichotrichia</taxon>
        <taxon>Sporadotrichida</taxon>
        <taxon>Oxytrichidae</taxon>
        <taxon>Stylonychinae</taxon>
        <taxon>Stylonychia</taxon>
    </lineage>
</organism>
<protein>
    <recommendedName>
        <fullName evidence="3">BRCT domain-containing protein</fullName>
    </recommendedName>
</protein>
<dbReference type="InParanoid" id="A0A078AYM8"/>
<feature type="coiled-coil region" evidence="1">
    <location>
        <begin position="264"/>
        <end position="291"/>
    </location>
</feature>
<dbReference type="EMBL" id="CCKQ01015428">
    <property type="protein sequence ID" value="CDW87241.1"/>
    <property type="molecule type" value="Genomic_DNA"/>
</dbReference>
<dbReference type="OrthoDB" id="10654315at2759"/>